<dbReference type="RefSeq" id="WP_066305303.1">
    <property type="nucleotide sequence ID" value="NZ_KQ959492.1"/>
</dbReference>
<dbReference type="InterPro" id="IPR034746">
    <property type="entry name" value="POTRA"/>
</dbReference>
<dbReference type="InterPro" id="IPR013685">
    <property type="entry name" value="POTRA_FtsQ_type"/>
</dbReference>
<evidence type="ECO:0000313" key="12">
    <source>
        <dbReference type="Proteomes" id="UP000070675"/>
    </source>
</evidence>
<feature type="transmembrane region" description="Helical" evidence="9">
    <location>
        <begin position="107"/>
        <end position="130"/>
    </location>
</feature>
<dbReference type="PANTHER" id="PTHR35851:SF1">
    <property type="entry name" value="CELL DIVISION PROTEIN FTSQ"/>
    <property type="match status" value="1"/>
</dbReference>
<keyword evidence="3" id="KW-0132">Cell division</keyword>
<evidence type="ECO:0000256" key="4">
    <source>
        <dbReference type="ARBA" id="ARBA00022692"/>
    </source>
</evidence>
<protein>
    <submittedName>
        <fullName evidence="11">POTRA domain protein, FtsQ-type</fullName>
    </submittedName>
</protein>
<comment type="subcellular location">
    <subcellularLocation>
        <location evidence="1">Membrane</location>
    </subcellularLocation>
</comment>
<evidence type="ECO:0000256" key="3">
    <source>
        <dbReference type="ARBA" id="ARBA00022618"/>
    </source>
</evidence>
<name>A0A133XUN1_9ACTN</name>
<dbReference type="EMBL" id="LSCR01000012">
    <property type="protein sequence ID" value="KXB34654.1"/>
    <property type="molecule type" value="Genomic_DNA"/>
</dbReference>
<keyword evidence="4 9" id="KW-0812">Transmembrane</keyword>
<accession>A0A133XUN1</accession>
<dbReference type="GO" id="GO:0090529">
    <property type="term" value="P:cell septum assembly"/>
    <property type="evidence" value="ECO:0007669"/>
    <property type="project" value="InterPro"/>
</dbReference>
<dbReference type="PROSITE" id="PS51779">
    <property type="entry name" value="POTRA"/>
    <property type="match status" value="1"/>
</dbReference>
<evidence type="ECO:0000256" key="8">
    <source>
        <dbReference type="SAM" id="MobiDB-lite"/>
    </source>
</evidence>
<dbReference type="PATRIC" id="fig|1393034.3.peg.728"/>
<dbReference type="STRING" id="1393034.HMPREF3192_00753"/>
<keyword evidence="12" id="KW-1185">Reference proteome</keyword>
<keyword evidence="5 9" id="KW-1133">Transmembrane helix</keyword>
<dbReference type="Proteomes" id="UP000070675">
    <property type="component" value="Unassembled WGS sequence"/>
</dbReference>
<feature type="compositionally biased region" description="Low complexity" evidence="8">
    <location>
        <begin position="16"/>
        <end position="26"/>
    </location>
</feature>
<feature type="region of interest" description="Disordered" evidence="8">
    <location>
        <begin position="349"/>
        <end position="419"/>
    </location>
</feature>
<evidence type="ECO:0000313" key="11">
    <source>
        <dbReference type="EMBL" id="KXB34654.1"/>
    </source>
</evidence>
<organism evidence="11 12">
    <name type="scientific">Atopobium deltae</name>
    <dbReference type="NCBI Taxonomy" id="1393034"/>
    <lineage>
        <taxon>Bacteria</taxon>
        <taxon>Bacillati</taxon>
        <taxon>Actinomycetota</taxon>
        <taxon>Coriobacteriia</taxon>
        <taxon>Coriobacteriales</taxon>
        <taxon>Atopobiaceae</taxon>
        <taxon>Atopobium</taxon>
    </lineage>
</organism>
<dbReference type="InterPro" id="IPR026579">
    <property type="entry name" value="FtsQ"/>
</dbReference>
<dbReference type="Gene3D" id="3.10.20.310">
    <property type="entry name" value="membrane protein fhac"/>
    <property type="match status" value="1"/>
</dbReference>
<reference evidence="12" key="1">
    <citation type="submission" date="2016-01" db="EMBL/GenBank/DDBJ databases">
        <authorList>
            <person name="Mitreva M."/>
            <person name="Pepin K.H."/>
            <person name="Mihindukulasuriya K.A."/>
            <person name="Fulton R."/>
            <person name="Fronick C."/>
            <person name="O'Laughlin M."/>
            <person name="Miner T."/>
            <person name="Herter B."/>
            <person name="Rosa B.A."/>
            <person name="Cordes M."/>
            <person name="Tomlinson C."/>
            <person name="Wollam A."/>
            <person name="Palsikar V.B."/>
            <person name="Mardis E.R."/>
            <person name="Wilson R.K."/>
        </authorList>
    </citation>
    <scope>NUCLEOTIDE SEQUENCE [LARGE SCALE GENOMIC DNA]</scope>
    <source>
        <strain evidence="12">DNF00019</strain>
    </source>
</reference>
<feature type="region of interest" description="Disordered" evidence="8">
    <location>
        <begin position="65"/>
        <end position="88"/>
    </location>
</feature>
<dbReference type="GO" id="GO:0016020">
    <property type="term" value="C:membrane"/>
    <property type="evidence" value="ECO:0007669"/>
    <property type="project" value="UniProtKB-SubCell"/>
</dbReference>
<evidence type="ECO:0000256" key="1">
    <source>
        <dbReference type="ARBA" id="ARBA00004370"/>
    </source>
</evidence>
<proteinExistence type="predicted"/>
<dbReference type="PANTHER" id="PTHR35851">
    <property type="entry name" value="CELL DIVISION PROTEIN FTSQ"/>
    <property type="match status" value="1"/>
</dbReference>
<feature type="domain" description="POTRA" evidence="10">
    <location>
        <begin position="131"/>
        <end position="199"/>
    </location>
</feature>
<feature type="compositionally biased region" description="Basic and acidic residues" evidence="8">
    <location>
        <begin position="395"/>
        <end position="419"/>
    </location>
</feature>
<keyword evidence="6 9" id="KW-0472">Membrane</keyword>
<evidence type="ECO:0000256" key="6">
    <source>
        <dbReference type="ARBA" id="ARBA00023136"/>
    </source>
</evidence>
<evidence type="ECO:0000259" key="10">
    <source>
        <dbReference type="PROSITE" id="PS51779"/>
    </source>
</evidence>
<evidence type="ECO:0000256" key="2">
    <source>
        <dbReference type="ARBA" id="ARBA00022475"/>
    </source>
</evidence>
<feature type="compositionally biased region" description="Low complexity" evidence="8">
    <location>
        <begin position="368"/>
        <end position="387"/>
    </location>
</feature>
<evidence type="ECO:0000256" key="7">
    <source>
        <dbReference type="ARBA" id="ARBA00023306"/>
    </source>
</evidence>
<sequence length="419" mass="44554">MAHSDHKKLKPTKRTSASASASSRSSNARDEKKLLKHLKKQGASPARLEARQSLRQRLQALAAASSQAGSERAQQQSRGISSASTSAKASRGSRMHLPVFSISLKKILLGFIGIAAVGGLLFVLLMHVPIFRIESIDAPKTSHMTSEVIAKLANIPAGVTLLNASIDTIANNIKRNPWAEEVRITRVFPNKLRIEVKERTPAALVLMNSGDIAWYIGQDGTWIEPCKIAASKEQSAYDIALAQATKVGCLFVWQVPASVNPQAATKTTDPSVLEVLRYVKGFSKDFSKTIVSYAAASSESVSCVLSNGIEVSLGAAHDITTKEATIKQLIEQHPNQITFINVRVPSRPSYRKVGAESVDPGTGGRVVGGNPANGNPANGNPAGNPPGDNQAGDKPTNKSADKPADPKKPTDKPANKPSA</sequence>
<keyword evidence="7" id="KW-0131">Cell cycle</keyword>
<keyword evidence="2" id="KW-1003">Cell membrane</keyword>
<feature type="compositionally biased region" description="Polar residues" evidence="8">
    <location>
        <begin position="72"/>
        <end position="88"/>
    </location>
</feature>
<evidence type="ECO:0000256" key="9">
    <source>
        <dbReference type="SAM" id="Phobius"/>
    </source>
</evidence>
<evidence type="ECO:0000256" key="5">
    <source>
        <dbReference type="ARBA" id="ARBA00022989"/>
    </source>
</evidence>
<dbReference type="AlphaFoldDB" id="A0A133XUN1"/>
<dbReference type="Pfam" id="PF08478">
    <property type="entry name" value="POTRA_1"/>
    <property type="match status" value="1"/>
</dbReference>
<comment type="caution">
    <text evidence="11">The sequence shown here is derived from an EMBL/GenBank/DDBJ whole genome shotgun (WGS) entry which is preliminary data.</text>
</comment>
<gene>
    <name evidence="11" type="ORF">HMPREF3192_00753</name>
</gene>
<feature type="region of interest" description="Disordered" evidence="8">
    <location>
        <begin position="1"/>
        <end position="50"/>
    </location>
</feature>
<feature type="compositionally biased region" description="Basic residues" evidence="8">
    <location>
        <begin position="1"/>
        <end position="13"/>
    </location>
</feature>